<dbReference type="GO" id="GO:0006094">
    <property type="term" value="P:gluconeogenesis"/>
    <property type="evidence" value="ECO:0007669"/>
    <property type="project" value="UniProtKB-UniRule"/>
</dbReference>
<evidence type="ECO:0000256" key="3">
    <source>
        <dbReference type="ARBA" id="ARBA00022432"/>
    </source>
</evidence>
<dbReference type="PANTHER" id="PTHR11469:SF1">
    <property type="entry name" value="GLUCOSE-6-PHOSPHATE ISOMERASE"/>
    <property type="match status" value="1"/>
</dbReference>
<comment type="function">
    <text evidence="7">Catalyzes the reversible isomerization of glucose-6-phosphate to fructose-6-phosphate.</text>
</comment>
<dbReference type="STRING" id="28885.EI16_11715"/>
<dbReference type="GO" id="GO:0005829">
    <property type="term" value="C:cytosol"/>
    <property type="evidence" value="ECO:0007669"/>
    <property type="project" value="TreeGrafter"/>
</dbReference>
<keyword evidence="4 7" id="KW-0324">Glycolysis</keyword>
<evidence type="ECO:0000256" key="8">
    <source>
        <dbReference type="RuleBase" id="RU000612"/>
    </source>
</evidence>
<evidence type="ECO:0000256" key="1">
    <source>
        <dbReference type="ARBA" id="ARBA00004926"/>
    </source>
</evidence>
<proteinExistence type="inferred from homology"/>
<dbReference type="Gene3D" id="3.40.50.10490">
    <property type="entry name" value="Glucose-6-phosphate isomerase like protein, domain 1"/>
    <property type="match status" value="2"/>
</dbReference>
<dbReference type="GO" id="GO:0051156">
    <property type="term" value="P:glucose 6-phosphate metabolic process"/>
    <property type="evidence" value="ECO:0007669"/>
    <property type="project" value="TreeGrafter"/>
</dbReference>
<keyword evidence="5 7" id="KW-0413">Isomerase</keyword>
<dbReference type="UniPathway" id="UPA00109">
    <property type="reaction ID" value="UER00181"/>
</dbReference>
<accession>A0A066ZX80</accession>
<evidence type="ECO:0000313" key="10">
    <source>
        <dbReference type="Proteomes" id="UP000027341"/>
    </source>
</evidence>
<keyword evidence="3 7" id="KW-0312">Gluconeogenesis</keyword>
<dbReference type="NCBIfam" id="NF001211">
    <property type="entry name" value="PRK00179.1"/>
    <property type="match status" value="1"/>
</dbReference>
<dbReference type="InterPro" id="IPR046348">
    <property type="entry name" value="SIS_dom_sf"/>
</dbReference>
<dbReference type="GO" id="GO:0004347">
    <property type="term" value="F:glucose-6-phosphate isomerase activity"/>
    <property type="evidence" value="ECO:0007669"/>
    <property type="project" value="UniProtKB-UniRule"/>
</dbReference>
<comment type="catalytic activity">
    <reaction evidence="6 7 8">
        <text>alpha-D-glucose 6-phosphate = beta-D-fructose 6-phosphate</text>
        <dbReference type="Rhea" id="RHEA:11816"/>
        <dbReference type="ChEBI" id="CHEBI:57634"/>
        <dbReference type="ChEBI" id="CHEBI:58225"/>
        <dbReference type="EC" id="5.3.1.9"/>
    </reaction>
</comment>
<evidence type="ECO:0000313" key="9">
    <source>
        <dbReference type="EMBL" id="KDN96894.1"/>
    </source>
</evidence>
<dbReference type="RefSeq" id="WP_029908077.1">
    <property type="nucleotide sequence ID" value="NZ_AP020335.1"/>
</dbReference>
<keyword evidence="10" id="KW-1185">Reference proteome</keyword>
<dbReference type="PRINTS" id="PR00662">
    <property type="entry name" value="G6PISOMERASE"/>
</dbReference>
<reference evidence="9 10" key="1">
    <citation type="submission" date="2014-04" db="EMBL/GenBank/DDBJ databases">
        <title>Draft genome sequence of Hydrogenovibrio marinus MH-110, a model organism for aerobic H2 metabolism.</title>
        <authorList>
            <person name="Cha H.J."/>
            <person name="Jo B.H."/>
            <person name="Hwang B.H."/>
        </authorList>
    </citation>
    <scope>NUCLEOTIDE SEQUENCE [LARGE SCALE GENOMIC DNA]</scope>
    <source>
        <strain evidence="9 10">MH-110</strain>
    </source>
</reference>
<feature type="active site" evidence="7">
    <location>
        <position position="512"/>
    </location>
</feature>
<evidence type="ECO:0000256" key="4">
    <source>
        <dbReference type="ARBA" id="ARBA00023152"/>
    </source>
</evidence>
<dbReference type="Proteomes" id="UP000027341">
    <property type="component" value="Unassembled WGS sequence"/>
</dbReference>
<organism evidence="9 10">
    <name type="scientific">Hydrogenovibrio marinus</name>
    <dbReference type="NCBI Taxonomy" id="28885"/>
    <lineage>
        <taxon>Bacteria</taxon>
        <taxon>Pseudomonadati</taxon>
        <taxon>Pseudomonadota</taxon>
        <taxon>Gammaproteobacteria</taxon>
        <taxon>Thiotrichales</taxon>
        <taxon>Piscirickettsiaceae</taxon>
        <taxon>Hydrogenovibrio</taxon>
    </lineage>
</organism>
<dbReference type="GO" id="GO:0048029">
    <property type="term" value="F:monosaccharide binding"/>
    <property type="evidence" value="ECO:0007669"/>
    <property type="project" value="TreeGrafter"/>
</dbReference>
<comment type="similarity">
    <text evidence="2 7 8">Belongs to the GPI family.</text>
</comment>
<dbReference type="PROSITE" id="PS51463">
    <property type="entry name" value="P_GLUCOSE_ISOMERASE_3"/>
    <property type="match status" value="1"/>
</dbReference>
<feature type="active site" description="Proton donor" evidence="7">
    <location>
        <position position="352"/>
    </location>
</feature>
<sequence length="544" mass="61035">MTLDASPAWQALQVHCDAGLGTMSMSQLFKNDSNRTDKFSHEFDDLYVDYSKNRITEETMSLLFELADQQDLSGWIYKLLSGEKVNDTEDRPALHTALRANHKGVSGLAALVQDDVDAQFDSMARIVNKVRSGHWRGFSGKAITDVVNIGVGGSDLGPLMITQSLQTIQSPVNLHFISSIDGTQTSNLLNKLKQETTLFILASKSFTTIDTLSNAETAIDWLEEAIKDKQEIYSQHFIGVSTKPDMMTEWGIPPENQLIFWDWVGGRYSLWSAIGLPIALQIGMDKFRELLEGARIMDEHFGLEPFERNLPVILGLIDIWNINFLNIQKKAILPYDARLKYLPSYLEQLVMESNGKSVNRDGKEVGYKTCPVLWGEVGPNAQHAFYQLLHQGTQKVMCDFFALKIRDDFDASSHTGRNESLKSQHELALANCFAQSRVLMLGDDAIPESLKANFDSPFKHYPGNQPSNTILMKDISPKTLGMLIALYEHKTFVEGVIWEINSFDQWGVELGKLIAKETKAALRDASLAEQFDASTRKLIEKVTS</sequence>
<keyword evidence="7" id="KW-0963">Cytoplasm</keyword>
<comment type="pathway">
    <text evidence="1 7 8">Carbohydrate degradation; glycolysis; D-glyceraldehyde 3-phosphate and glycerone phosphate from D-glucose: step 2/4.</text>
</comment>
<gene>
    <name evidence="7" type="primary">pgi</name>
    <name evidence="9" type="ORF">EI16_11715</name>
</gene>
<dbReference type="GO" id="GO:0097367">
    <property type="term" value="F:carbohydrate derivative binding"/>
    <property type="evidence" value="ECO:0007669"/>
    <property type="project" value="InterPro"/>
</dbReference>
<dbReference type="HAMAP" id="MF_00473">
    <property type="entry name" value="G6P_isomerase"/>
    <property type="match status" value="1"/>
</dbReference>
<name>A0A066ZX80_HYDMR</name>
<comment type="caution">
    <text evidence="9">The sequence shown here is derived from an EMBL/GenBank/DDBJ whole genome shotgun (WGS) entry which is preliminary data.</text>
</comment>
<dbReference type="InterPro" id="IPR023096">
    <property type="entry name" value="G6P_Isomerase_C"/>
</dbReference>
<dbReference type="PANTHER" id="PTHR11469">
    <property type="entry name" value="GLUCOSE-6-PHOSPHATE ISOMERASE"/>
    <property type="match status" value="1"/>
</dbReference>
<dbReference type="InterPro" id="IPR001672">
    <property type="entry name" value="G6P_Isomerase"/>
</dbReference>
<dbReference type="UniPathway" id="UPA00138"/>
<evidence type="ECO:0000256" key="2">
    <source>
        <dbReference type="ARBA" id="ARBA00006604"/>
    </source>
</evidence>
<dbReference type="Gene3D" id="1.10.1390.10">
    <property type="match status" value="1"/>
</dbReference>
<dbReference type="PROSITE" id="PS00174">
    <property type="entry name" value="P_GLUCOSE_ISOMERASE_2"/>
    <property type="match status" value="1"/>
</dbReference>
<protein>
    <recommendedName>
        <fullName evidence="7">Glucose-6-phosphate isomerase</fullName>
        <shortName evidence="7">GPI</shortName>
        <ecNumber evidence="7">5.3.1.9</ecNumber>
    </recommendedName>
    <alternativeName>
        <fullName evidence="7">Phosphoglucose isomerase</fullName>
        <shortName evidence="7">PGI</shortName>
    </alternativeName>
    <alternativeName>
        <fullName evidence="7">Phosphohexose isomerase</fullName>
        <shortName evidence="7">PHI</shortName>
    </alternativeName>
</protein>
<dbReference type="Pfam" id="PF00342">
    <property type="entry name" value="PGI"/>
    <property type="match status" value="1"/>
</dbReference>
<feature type="active site" evidence="7">
    <location>
        <position position="383"/>
    </location>
</feature>
<evidence type="ECO:0000256" key="7">
    <source>
        <dbReference type="HAMAP-Rule" id="MF_00473"/>
    </source>
</evidence>
<dbReference type="EC" id="5.3.1.9" evidence="7"/>
<comment type="subcellular location">
    <subcellularLocation>
        <location evidence="7">Cytoplasm</location>
    </subcellularLocation>
</comment>
<dbReference type="SUPFAM" id="SSF53697">
    <property type="entry name" value="SIS domain"/>
    <property type="match status" value="1"/>
</dbReference>
<dbReference type="CDD" id="cd05015">
    <property type="entry name" value="SIS_PGI_1"/>
    <property type="match status" value="1"/>
</dbReference>
<dbReference type="CDD" id="cd05016">
    <property type="entry name" value="SIS_PGI_2"/>
    <property type="match status" value="1"/>
</dbReference>
<evidence type="ECO:0000256" key="5">
    <source>
        <dbReference type="ARBA" id="ARBA00023235"/>
    </source>
</evidence>
<dbReference type="InterPro" id="IPR035482">
    <property type="entry name" value="SIS_PGI_2"/>
</dbReference>
<dbReference type="InterPro" id="IPR035476">
    <property type="entry name" value="SIS_PGI_1"/>
</dbReference>
<comment type="pathway">
    <text evidence="7">Carbohydrate biosynthesis; gluconeogenesis.</text>
</comment>
<dbReference type="GO" id="GO:0006096">
    <property type="term" value="P:glycolytic process"/>
    <property type="evidence" value="ECO:0007669"/>
    <property type="project" value="UniProtKB-UniRule"/>
</dbReference>
<dbReference type="EMBL" id="JMIU01000001">
    <property type="protein sequence ID" value="KDN96894.1"/>
    <property type="molecule type" value="Genomic_DNA"/>
</dbReference>
<evidence type="ECO:0000256" key="6">
    <source>
        <dbReference type="ARBA" id="ARBA00029321"/>
    </source>
</evidence>
<dbReference type="PROSITE" id="PS00765">
    <property type="entry name" value="P_GLUCOSE_ISOMERASE_1"/>
    <property type="match status" value="1"/>
</dbReference>
<dbReference type="InterPro" id="IPR018189">
    <property type="entry name" value="Phosphoglucose_isomerase_CS"/>
</dbReference>
<dbReference type="AlphaFoldDB" id="A0A066ZX80"/>